<evidence type="ECO:0000313" key="3">
    <source>
        <dbReference type="EMBL" id="CAI2718392.1"/>
    </source>
</evidence>
<evidence type="ECO:0000313" key="4">
    <source>
        <dbReference type="Proteomes" id="UP001157733"/>
    </source>
</evidence>
<protein>
    <submittedName>
        <fullName evidence="3">FGE-sulfatase domain-containing protein</fullName>
    </submittedName>
</protein>
<sequence length="256" mass="28588">MKKWLPLAVLATLFLAACQPAASSSDEGMVLIPAGEFQLGMPTSGSLPAFMSDRTSSANAQPAQRLQLDAFYIDRDEVTYSDFLKFKPSSQYAEGRADHPVRGITWYEADAYCLSQGKRLPTEFEWEKASRGEDGRLFVWGNDFDKAKANFGKTVHPVGSVETDLSPYGVADLNGNVSEWTASWYRPYPGSKHEDTNFGEAFKVIRGGAYNKREHGFMEQFAMLPYRNVAPPTMRTWNTGFRCARPASRPKPENSD</sequence>
<organism evidence="3 4">
    <name type="scientific">Nitrospina watsonii</name>
    <dbReference type="NCBI Taxonomy" id="1323948"/>
    <lineage>
        <taxon>Bacteria</taxon>
        <taxon>Pseudomonadati</taxon>
        <taxon>Nitrospinota/Tectimicrobiota group</taxon>
        <taxon>Nitrospinota</taxon>
        <taxon>Nitrospinia</taxon>
        <taxon>Nitrospinales</taxon>
        <taxon>Nitrospinaceae</taxon>
        <taxon>Nitrospina</taxon>
    </lineage>
</organism>
<dbReference type="PROSITE" id="PS51257">
    <property type="entry name" value="PROKAR_LIPOPROTEIN"/>
    <property type="match status" value="1"/>
</dbReference>
<dbReference type="PANTHER" id="PTHR23150">
    <property type="entry name" value="SULFATASE MODIFYING FACTOR 1, 2"/>
    <property type="match status" value="1"/>
</dbReference>
<dbReference type="EMBL" id="OX336137">
    <property type="protein sequence ID" value="CAI2718392.1"/>
    <property type="molecule type" value="Genomic_DNA"/>
</dbReference>
<feature type="signal peptide" evidence="1">
    <location>
        <begin position="1"/>
        <end position="22"/>
    </location>
</feature>
<dbReference type="InterPro" id="IPR051043">
    <property type="entry name" value="Sulfatase_Mod_Factor_Kinase"/>
</dbReference>
<gene>
    <name evidence="3" type="ORF">NSPWAT_1533</name>
</gene>
<feature type="domain" description="Sulfatase-modifying factor enzyme-like" evidence="2">
    <location>
        <begin position="27"/>
        <end position="245"/>
    </location>
</feature>
<dbReference type="Proteomes" id="UP001157733">
    <property type="component" value="Chromosome"/>
</dbReference>
<dbReference type="SUPFAM" id="SSF56436">
    <property type="entry name" value="C-type lectin-like"/>
    <property type="match status" value="1"/>
</dbReference>
<dbReference type="InterPro" id="IPR005532">
    <property type="entry name" value="SUMF_dom"/>
</dbReference>
<name>A0ABN8VXA0_9BACT</name>
<accession>A0ABN8VXA0</accession>
<dbReference type="InterPro" id="IPR016187">
    <property type="entry name" value="CTDL_fold"/>
</dbReference>
<keyword evidence="1" id="KW-0732">Signal</keyword>
<dbReference type="InterPro" id="IPR042095">
    <property type="entry name" value="SUMF_sf"/>
</dbReference>
<dbReference type="Gene3D" id="3.90.1580.10">
    <property type="entry name" value="paralog of FGE (formylglycine-generating enzyme)"/>
    <property type="match status" value="1"/>
</dbReference>
<dbReference type="Pfam" id="PF03781">
    <property type="entry name" value="FGE-sulfatase"/>
    <property type="match status" value="1"/>
</dbReference>
<dbReference type="RefSeq" id="WP_282011291.1">
    <property type="nucleotide sequence ID" value="NZ_OX336137.1"/>
</dbReference>
<evidence type="ECO:0000256" key="1">
    <source>
        <dbReference type="SAM" id="SignalP"/>
    </source>
</evidence>
<keyword evidence="4" id="KW-1185">Reference proteome</keyword>
<evidence type="ECO:0000259" key="2">
    <source>
        <dbReference type="Pfam" id="PF03781"/>
    </source>
</evidence>
<feature type="chain" id="PRO_5047238818" evidence="1">
    <location>
        <begin position="23"/>
        <end position="256"/>
    </location>
</feature>
<reference evidence="3 4" key="1">
    <citation type="submission" date="2022-09" db="EMBL/GenBank/DDBJ databases">
        <authorList>
            <person name="Kop L."/>
        </authorList>
    </citation>
    <scope>NUCLEOTIDE SEQUENCE [LARGE SCALE GENOMIC DNA]</scope>
    <source>
        <strain evidence="3 4">347</strain>
    </source>
</reference>
<proteinExistence type="predicted"/>
<dbReference type="PANTHER" id="PTHR23150:SF19">
    <property type="entry name" value="FORMYLGLYCINE-GENERATING ENZYME"/>
    <property type="match status" value="1"/>
</dbReference>